<dbReference type="STRING" id="1209072.GCA_000766945_00936"/>
<comment type="caution">
    <text evidence="1">The sequence shown here is derived from an EMBL/GenBank/DDBJ whole genome shotgun (WGS) entry which is preliminary data.</text>
</comment>
<dbReference type="Proteomes" id="UP000216101">
    <property type="component" value="Unassembled WGS sequence"/>
</dbReference>
<accession>A0A266Q4Z9</accession>
<gene>
    <name evidence="1" type="ORF">CBP51_17465</name>
</gene>
<protein>
    <submittedName>
        <fullName evidence="1">Uncharacterized protein</fullName>
    </submittedName>
</protein>
<sequence length="88" mass="9701">MSSFYEIVELTNGDVALQRADSETNEPLVTIRFSQESLAFLGEEKFMVAKAMIEAGMDAAGEIADQQAEAQLDEAFGELSELEKLMLH</sequence>
<keyword evidence="2" id="KW-1185">Reference proteome</keyword>
<organism evidence="1 2">
    <name type="scientific">Cellvibrio mixtus</name>
    <dbReference type="NCBI Taxonomy" id="39650"/>
    <lineage>
        <taxon>Bacteria</taxon>
        <taxon>Pseudomonadati</taxon>
        <taxon>Pseudomonadota</taxon>
        <taxon>Gammaproteobacteria</taxon>
        <taxon>Cellvibrionales</taxon>
        <taxon>Cellvibrionaceae</taxon>
        <taxon>Cellvibrio</taxon>
    </lineage>
</organism>
<evidence type="ECO:0000313" key="1">
    <source>
        <dbReference type="EMBL" id="OZY84947.1"/>
    </source>
</evidence>
<reference evidence="2" key="1">
    <citation type="submission" date="2017-05" db="EMBL/GenBank/DDBJ databases">
        <authorList>
            <person name="Barney B.M."/>
        </authorList>
    </citation>
    <scope>NUCLEOTIDE SEQUENCE [LARGE SCALE GENOMIC DNA]</scope>
    <source>
        <strain evidence="2">PSBB022</strain>
    </source>
</reference>
<dbReference type="EMBL" id="NHNI01000002">
    <property type="protein sequence ID" value="OZY84947.1"/>
    <property type="molecule type" value="Genomic_DNA"/>
</dbReference>
<proteinExistence type="predicted"/>
<evidence type="ECO:0000313" key="2">
    <source>
        <dbReference type="Proteomes" id="UP000216101"/>
    </source>
</evidence>
<dbReference type="RefSeq" id="WP_078042698.1">
    <property type="nucleotide sequence ID" value="NZ_NHNI01000002.1"/>
</dbReference>
<dbReference type="AlphaFoldDB" id="A0A266Q4Z9"/>
<name>A0A266Q4Z9_9GAMM</name>